<reference evidence="2" key="1">
    <citation type="submission" date="2023-06" db="EMBL/GenBank/DDBJ databases">
        <authorList>
            <consortium name="Lawrence Berkeley National Laboratory"/>
            <person name="Ahrendt S."/>
            <person name="Sahu N."/>
            <person name="Indic B."/>
            <person name="Wong-Bajracharya J."/>
            <person name="Merenyi Z."/>
            <person name="Ke H.-M."/>
            <person name="Monk M."/>
            <person name="Kocsube S."/>
            <person name="Drula E."/>
            <person name="Lipzen A."/>
            <person name="Balint B."/>
            <person name="Henrissat B."/>
            <person name="Andreopoulos B."/>
            <person name="Martin F.M."/>
            <person name="Harder C.B."/>
            <person name="Rigling D."/>
            <person name="Ford K.L."/>
            <person name="Foster G.D."/>
            <person name="Pangilinan J."/>
            <person name="Papanicolaou A."/>
            <person name="Barry K."/>
            <person name="LaButti K."/>
            <person name="Viragh M."/>
            <person name="Koriabine M."/>
            <person name="Yan M."/>
            <person name="Riley R."/>
            <person name="Champramary S."/>
            <person name="Plett K.L."/>
            <person name="Tsai I.J."/>
            <person name="Slot J."/>
            <person name="Sipos G."/>
            <person name="Plett J."/>
            <person name="Nagy L.G."/>
            <person name="Grigoriev I.V."/>
        </authorList>
    </citation>
    <scope>NUCLEOTIDE SEQUENCE</scope>
    <source>
        <strain evidence="2">FPL87.14</strain>
    </source>
</reference>
<keyword evidence="3" id="KW-1185">Reference proteome</keyword>
<dbReference type="EMBL" id="JAUEPT010000255">
    <property type="protein sequence ID" value="KAK0421946.1"/>
    <property type="molecule type" value="Genomic_DNA"/>
</dbReference>
<dbReference type="AlphaFoldDB" id="A0AA39IEA4"/>
<accession>A0AA39IEA4</accession>
<dbReference type="Proteomes" id="UP001175226">
    <property type="component" value="Unassembled WGS sequence"/>
</dbReference>
<protein>
    <submittedName>
        <fullName evidence="2">Uncharacterized protein</fullName>
    </submittedName>
</protein>
<gene>
    <name evidence="2" type="ORF">EV421DRAFT_1949891</name>
</gene>
<feature type="region of interest" description="Disordered" evidence="1">
    <location>
        <begin position="30"/>
        <end position="50"/>
    </location>
</feature>
<evidence type="ECO:0000313" key="2">
    <source>
        <dbReference type="EMBL" id="KAK0421946.1"/>
    </source>
</evidence>
<feature type="region of interest" description="Disordered" evidence="1">
    <location>
        <begin position="126"/>
        <end position="158"/>
    </location>
</feature>
<feature type="compositionally biased region" description="Low complexity" evidence="1">
    <location>
        <begin position="129"/>
        <end position="142"/>
    </location>
</feature>
<proteinExistence type="predicted"/>
<organism evidence="2 3">
    <name type="scientific">Armillaria borealis</name>
    <dbReference type="NCBI Taxonomy" id="47425"/>
    <lineage>
        <taxon>Eukaryota</taxon>
        <taxon>Fungi</taxon>
        <taxon>Dikarya</taxon>
        <taxon>Basidiomycota</taxon>
        <taxon>Agaricomycotina</taxon>
        <taxon>Agaricomycetes</taxon>
        <taxon>Agaricomycetidae</taxon>
        <taxon>Agaricales</taxon>
        <taxon>Marasmiineae</taxon>
        <taxon>Physalacriaceae</taxon>
        <taxon>Armillaria</taxon>
    </lineage>
</organism>
<name>A0AA39IEA4_9AGAR</name>
<evidence type="ECO:0000313" key="3">
    <source>
        <dbReference type="Proteomes" id="UP001175226"/>
    </source>
</evidence>
<sequence length="158" mass="16596">MLLMPALNASFAATLPPSLSLHAFNNMQLPLPKHSDKSPAPPAPTSTTSLSNTVKGQIHVKLIQTRGLNVFSSMVRLYVAVQFEQNEFVSQDPTDEADKKVKSVSISCVGSGSVLSALAKVLGNPHPLSPSSSVRSHSSANSTGTSTTDGLFVHSNAK</sequence>
<comment type="caution">
    <text evidence="2">The sequence shown here is derived from an EMBL/GenBank/DDBJ whole genome shotgun (WGS) entry which is preliminary data.</text>
</comment>
<evidence type="ECO:0000256" key="1">
    <source>
        <dbReference type="SAM" id="MobiDB-lite"/>
    </source>
</evidence>